<sequence length="61" mass="6890">MQTHRIKVLGQAGQDSGSRRSWPETKKKRKTAKKQQKSSQQQRQATKATTELPGEPDIRAS</sequence>
<proteinExistence type="predicted"/>
<dbReference type="Proteomes" id="UP000000304">
    <property type="component" value="Chromosome 2L"/>
</dbReference>
<name>B4Q6E6_DROSI</name>
<reference evidence="2 3" key="1">
    <citation type="journal article" date="2007" name="Nature">
        <title>Evolution of genes and genomes on the Drosophila phylogeny.</title>
        <authorList>
            <consortium name="Drosophila 12 Genomes Consortium"/>
            <person name="Clark A.G."/>
            <person name="Eisen M.B."/>
            <person name="Smith D.R."/>
            <person name="Bergman C.M."/>
            <person name="Oliver B."/>
            <person name="Markow T.A."/>
            <person name="Kaufman T.C."/>
            <person name="Kellis M."/>
            <person name="Gelbart W."/>
            <person name="Iyer V.N."/>
            <person name="Pollard D.A."/>
            <person name="Sackton T.B."/>
            <person name="Larracuente A.M."/>
            <person name="Singh N.D."/>
            <person name="Abad J.P."/>
            <person name="Abt D.N."/>
            <person name="Adryan B."/>
            <person name="Aguade M."/>
            <person name="Akashi H."/>
            <person name="Anderson W.W."/>
            <person name="Aquadro C.F."/>
            <person name="Ardell D.H."/>
            <person name="Arguello R."/>
            <person name="Artieri C.G."/>
            <person name="Barbash D.A."/>
            <person name="Barker D."/>
            <person name="Barsanti P."/>
            <person name="Batterham P."/>
            <person name="Batzoglou S."/>
            <person name="Begun D."/>
            <person name="Bhutkar A."/>
            <person name="Blanco E."/>
            <person name="Bosak S.A."/>
            <person name="Bradley R.K."/>
            <person name="Brand A.D."/>
            <person name="Brent M.R."/>
            <person name="Brooks A.N."/>
            <person name="Brown R.H."/>
            <person name="Butlin R.K."/>
            <person name="Caggese C."/>
            <person name="Calvi B.R."/>
            <person name="Bernardo de Carvalho A."/>
            <person name="Caspi A."/>
            <person name="Castrezana S."/>
            <person name="Celniker S.E."/>
            <person name="Chang J.L."/>
            <person name="Chapple C."/>
            <person name="Chatterji S."/>
            <person name="Chinwalla A."/>
            <person name="Civetta A."/>
            <person name="Clifton S.W."/>
            <person name="Comeron J.M."/>
            <person name="Costello J.C."/>
            <person name="Coyne J.A."/>
            <person name="Daub J."/>
            <person name="David R.G."/>
            <person name="Delcher A.L."/>
            <person name="Delehaunty K."/>
            <person name="Do C.B."/>
            <person name="Ebling H."/>
            <person name="Edwards K."/>
            <person name="Eickbush T."/>
            <person name="Evans J.D."/>
            <person name="Filipski A."/>
            <person name="Findeiss S."/>
            <person name="Freyhult E."/>
            <person name="Fulton L."/>
            <person name="Fulton R."/>
            <person name="Garcia A.C."/>
            <person name="Gardiner A."/>
            <person name="Garfield D.A."/>
            <person name="Garvin B.E."/>
            <person name="Gibson G."/>
            <person name="Gilbert D."/>
            <person name="Gnerre S."/>
            <person name="Godfrey J."/>
            <person name="Good R."/>
            <person name="Gotea V."/>
            <person name="Gravely B."/>
            <person name="Greenberg A.J."/>
            <person name="Griffiths-Jones S."/>
            <person name="Gross S."/>
            <person name="Guigo R."/>
            <person name="Gustafson E.A."/>
            <person name="Haerty W."/>
            <person name="Hahn M.W."/>
            <person name="Halligan D.L."/>
            <person name="Halpern A.L."/>
            <person name="Halter G.M."/>
            <person name="Han M.V."/>
            <person name="Heger A."/>
            <person name="Hillier L."/>
            <person name="Hinrichs A.S."/>
            <person name="Holmes I."/>
            <person name="Hoskins R.A."/>
            <person name="Hubisz M.J."/>
            <person name="Hultmark D."/>
            <person name="Huntley M.A."/>
            <person name="Jaffe D.B."/>
            <person name="Jagadeeshan S."/>
            <person name="Jeck W.R."/>
            <person name="Johnson J."/>
            <person name="Jones C.D."/>
            <person name="Jordan W.C."/>
            <person name="Karpen G.H."/>
            <person name="Kataoka E."/>
            <person name="Keightley P.D."/>
            <person name="Kheradpour P."/>
            <person name="Kirkness E.F."/>
            <person name="Koerich L.B."/>
            <person name="Kristiansen K."/>
            <person name="Kudrna D."/>
            <person name="Kulathinal R.J."/>
            <person name="Kumar S."/>
            <person name="Kwok R."/>
            <person name="Lander E."/>
            <person name="Langley C.H."/>
            <person name="Lapoint R."/>
            <person name="Lazzaro B.P."/>
            <person name="Lee S.J."/>
            <person name="Levesque L."/>
            <person name="Li R."/>
            <person name="Lin C.F."/>
            <person name="Lin M.F."/>
            <person name="Lindblad-Toh K."/>
            <person name="Llopart A."/>
            <person name="Long M."/>
            <person name="Low L."/>
            <person name="Lozovsky E."/>
            <person name="Lu J."/>
            <person name="Luo M."/>
            <person name="Machado C.A."/>
            <person name="Makalowski W."/>
            <person name="Marzo M."/>
            <person name="Matsuda M."/>
            <person name="Matzkin L."/>
            <person name="McAllister B."/>
            <person name="McBride C.S."/>
            <person name="McKernan B."/>
            <person name="McKernan K."/>
            <person name="Mendez-Lago M."/>
            <person name="Minx P."/>
            <person name="Mollenhauer M.U."/>
            <person name="Montooth K."/>
            <person name="Mount S.M."/>
            <person name="Mu X."/>
            <person name="Myers E."/>
            <person name="Negre B."/>
            <person name="Newfeld S."/>
            <person name="Nielsen R."/>
            <person name="Noor M.A."/>
            <person name="O'Grady P."/>
            <person name="Pachter L."/>
            <person name="Papaceit M."/>
            <person name="Parisi M.J."/>
            <person name="Parisi M."/>
            <person name="Parts L."/>
            <person name="Pedersen J.S."/>
            <person name="Pesole G."/>
            <person name="Phillippy A.M."/>
            <person name="Ponting C.P."/>
            <person name="Pop M."/>
            <person name="Porcelli D."/>
            <person name="Powell J.R."/>
            <person name="Prohaska S."/>
            <person name="Pruitt K."/>
            <person name="Puig M."/>
            <person name="Quesneville H."/>
            <person name="Ram K.R."/>
            <person name="Rand D."/>
            <person name="Rasmussen M.D."/>
            <person name="Reed L.K."/>
            <person name="Reenan R."/>
            <person name="Reily A."/>
            <person name="Remington K.A."/>
            <person name="Rieger T.T."/>
            <person name="Ritchie M.G."/>
            <person name="Robin C."/>
            <person name="Rogers Y.H."/>
            <person name="Rohde C."/>
            <person name="Rozas J."/>
            <person name="Rubenfield M.J."/>
            <person name="Ruiz A."/>
            <person name="Russo S."/>
            <person name="Salzberg S.L."/>
            <person name="Sanchez-Gracia A."/>
            <person name="Saranga D.J."/>
            <person name="Sato H."/>
            <person name="Schaeffer S.W."/>
            <person name="Schatz M.C."/>
            <person name="Schlenke T."/>
            <person name="Schwartz R."/>
            <person name="Segarra C."/>
            <person name="Singh R.S."/>
            <person name="Sirot L."/>
            <person name="Sirota M."/>
            <person name="Sisneros N.B."/>
            <person name="Smith C.D."/>
            <person name="Smith T.F."/>
            <person name="Spieth J."/>
            <person name="Stage D.E."/>
            <person name="Stark A."/>
            <person name="Stephan W."/>
            <person name="Strausberg R.L."/>
            <person name="Strempel S."/>
            <person name="Sturgill D."/>
            <person name="Sutton G."/>
            <person name="Sutton G.G."/>
            <person name="Tao W."/>
            <person name="Teichmann S."/>
            <person name="Tobari Y.N."/>
            <person name="Tomimura Y."/>
            <person name="Tsolas J.M."/>
            <person name="Valente V.L."/>
            <person name="Venter E."/>
            <person name="Venter J.C."/>
            <person name="Vicario S."/>
            <person name="Vieira F.G."/>
            <person name="Vilella A.J."/>
            <person name="Villasante A."/>
            <person name="Walenz B."/>
            <person name="Wang J."/>
            <person name="Wasserman M."/>
            <person name="Watts T."/>
            <person name="Wilson D."/>
            <person name="Wilson R.K."/>
            <person name="Wing R.A."/>
            <person name="Wolfner M.F."/>
            <person name="Wong A."/>
            <person name="Wong G.K."/>
            <person name="Wu C.I."/>
            <person name="Wu G."/>
            <person name="Yamamoto D."/>
            <person name="Yang H.P."/>
            <person name="Yang S.P."/>
            <person name="Yorke J.A."/>
            <person name="Yoshida K."/>
            <person name="Zdobnov E."/>
            <person name="Zhang P."/>
            <person name="Zhang Y."/>
            <person name="Zimin A.V."/>
            <person name="Baldwin J."/>
            <person name="Abdouelleil A."/>
            <person name="Abdulkadir J."/>
            <person name="Abebe A."/>
            <person name="Abera B."/>
            <person name="Abreu J."/>
            <person name="Acer S.C."/>
            <person name="Aftuck L."/>
            <person name="Alexander A."/>
            <person name="An P."/>
            <person name="Anderson E."/>
            <person name="Anderson S."/>
            <person name="Arachi H."/>
            <person name="Azer M."/>
            <person name="Bachantsang P."/>
            <person name="Barry A."/>
            <person name="Bayul T."/>
            <person name="Berlin A."/>
            <person name="Bessette D."/>
            <person name="Bloom T."/>
            <person name="Blye J."/>
            <person name="Boguslavskiy L."/>
            <person name="Bonnet C."/>
            <person name="Boukhgalter B."/>
            <person name="Bourzgui I."/>
            <person name="Brown A."/>
            <person name="Cahill P."/>
            <person name="Channer S."/>
            <person name="Cheshatsang Y."/>
            <person name="Chuda L."/>
            <person name="Citroen M."/>
            <person name="Collymore A."/>
            <person name="Cooke P."/>
            <person name="Costello M."/>
            <person name="D'Aco K."/>
            <person name="Daza R."/>
            <person name="De Haan G."/>
            <person name="DeGray S."/>
            <person name="DeMaso C."/>
            <person name="Dhargay N."/>
            <person name="Dooley K."/>
            <person name="Dooley E."/>
            <person name="Doricent M."/>
            <person name="Dorje P."/>
            <person name="Dorjee K."/>
            <person name="Dupes A."/>
            <person name="Elong R."/>
            <person name="Falk J."/>
            <person name="Farina A."/>
            <person name="Faro S."/>
            <person name="Ferguson D."/>
            <person name="Fisher S."/>
            <person name="Foley C.D."/>
            <person name="Franke A."/>
            <person name="Friedrich D."/>
            <person name="Gadbois L."/>
            <person name="Gearin G."/>
            <person name="Gearin C.R."/>
            <person name="Giannoukos G."/>
            <person name="Goode T."/>
            <person name="Graham J."/>
            <person name="Grandbois E."/>
            <person name="Grewal S."/>
            <person name="Gyaltsen K."/>
            <person name="Hafez N."/>
            <person name="Hagos B."/>
            <person name="Hall J."/>
            <person name="Henson C."/>
            <person name="Hollinger A."/>
            <person name="Honan T."/>
            <person name="Huard M.D."/>
            <person name="Hughes L."/>
            <person name="Hurhula B."/>
            <person name="Husby M.E."/>
            <person name="Kamat A."/>
            <person name="Kanga B."/>
            <person name="Kashin S."/>
            <person name="Khazanovich D."/>
            <person name="Kisner P."/>
            <person name="Lance K."/>
            <person name="Lara M."/>
            <person name="Lee W."/>
            <person name="Lennon N."/>
            <person name="Letendre F."/>
            <person name="LeVine R."/>
            <person name="Lipovsky A."/>
            <person name="Liu X."/>
            <person name="Liu J."/>
            <person name="Liu S."/>
            <person name="Lokyitsang T."/>
            <person name="Lokyitsang Y."/>
            <person name="Lubonja R."/>
            <person name="Lui A."/>
            <person name="MacDonald P."/>
            <person name="Magnisalis V."/>
            <person name="Maru K."/>
            <person name="Matthews C."/>
            <person name="McCusker W."/>
            <person name="McDonough S."/>
            <person name="Mehta T."/>
            <person name="Meldrim J."/>
            <person name="Meneus L."/>
            <person name="Mihai O."/>
            <person name="Mihalev A."/>
            <person name="Mihova T."/>
            <person name="Mittelman R."/>
            <person name="Mlenga V."/>
            <person name="Montmayeur A."/>
            <person name="Mulrain L."/>
            <person name="Navidi A."/>
            <person name="Naylor J."/>
            <person name="Negash T."/>
            <person name="Nguyen T."/>
            <person name="Nguyen N."/>
            <person name="Nicol R."/>
            <person name="Norbu C."/>
            <person name="Norbu N."/>
            <person name="Novod N."/>
            <person name="O'Neill B."/>
            <person name="Osman S."/>
            <person name="Markiewicz E."/>
            <person name="Oyono O.L."/>
            <person name="Patti C."/>
            <person name="Phunkhang P."/>
            <person name="Pierre F."/>
            <person name="Priest M."/>
            <person name="Raghuraman S."/>
            <person name="Rege F."/>
            <person name="Reyes R."/>
            <person name="Rise C."/>
            <person name="Rogov P."/>
            <person name="Ross K."/>
            <person name="Ryan E."/>
            <person name="Settipalli S."/>
            <person name="Shea T."/>
            <person name="Sherpa N."/>
            <person name="Shi L."/>
            <person name="Shih D."/>
            <person name="Sparrow T."/>
            <person name="Spaulding J."/>
            <person name="Stalker J."/>
            <person name="Stange-Thomann N."/>
            <person name="Stavropoulos S."/>
            <person name="Stone C."/>
            <person name="Strader C."/>
            <person name="Tesfaye S."/>
            <person name="Thomson T."/>
            <person name="Thoulutsang Y."/>
            <person name="Thoulutsang D."/>
            <person name="Topham K."/>
            <person name="Topping I."/>
            <person name="Tsamla T."/>
            <person name="Vassiliev H."/>
            <person name="Vo A."/>
            <person name="Wangchuk T."/>
            <person name="Wangdi T."/>
            <person name="Weiand M."/>
            <person name="Wilkinson J."/>
            <person name="Wilson A."/>
            <person name="Yadav S."/>
            <person name="Young G."/>
            <person name="Yu Q."/>
            <person name="Zembek L."/>
            <person name="Zhong D."/>
            <person name="Zimmer A."/>
            <person name="Zwirko Z."/>
            <person name="Jaffe D.B."/>
            <person name="Alvarez P."/>
            <person name="Brockman W."/>
            <person name="Butler J."/>
            <person name="Chin C."/>
            <person name="Gnerre S."/>
            <person name="Grabherr M."/>
            <person name="Kleber M."/>
            <person name="Mauceli E."/>
            <person name="MacCallum I."/>
        </authorList>
    </citation>
    <scope>NUCLEOTIDE SEQUENCE [LARGE SCALE GENOMIC DNA]</scope>
    <source>
        <strain evidence="3">white501</strain>
    </source>
</reference>
<gene>
    <name evidence="2" type="primary">Dsim\GD17807</name>
    <name evidence="2" type="ORF">Dsim_GD17807</name>
</gene>
<feature type="region of interest" description="Disordered" evidence="1">
    <location>
        <begin position="1"/>
        <end position="61"/>
    </location>
</feature>
<keyword evidence="3" id="KW-1185">Reference proteome</keyword>
<dbReference type="EMBL" id="CM000361">
    <property type="protein sequence ID" value="EDX05128.1"/>
    <property type="molecule type" value="Genomic_DNA"/>
</dbReference>
<organism evidence="2 3">
    <name type="scientific">Drosophila simulans</name>
    <name type="common">Fruit fly</name>
    <dbReference type="NCBI Taxonomy" id="7240"/>
    <lineage>
        <taxon>Eukaryota</taxon>
        <taxon>Metazoa</taxon>
        <taxon>Ecdysozoa</taxon>
        <taxon>Arthropoda</taxon>
        <taxon>Hexapoda</taxon>
        <taxon>Insecta</taxon>
        <taxon>Pterygota</taxon>
        <taxon>Neoptera</taxon>
        <taxon>Endopterygota</taxon>
        <taxon>Diptera</taxon>
        <taxon>Brachycera</taxon>
        <taxon>Muscomorpha</taxon>
        <taxon>Ephydroidea</taxon>
        <taxon>Drosophilidae</taxon>
        <taxon>Drosophila</taxon>
        <taxon>Sophophora</taxon>
    </lineage>
</organism>
<evidence type="ECO:0000313" key="2">
    <source>
        <dbReference type="EMBL" id="EDX05128.1"/>
    </source>
</evidence>
<feature type="compositionally biased region" description="Low complexity" evidence="1">
    <location>
        <begin position="37"/>
        <end position="50"/>
    </location>
</feature>
<dbReference type="AlphaFoldDB" id="B4Q6E6"/>
<evidence type="ECO:0000256" key="1">
    <source>
        <dbReference type="SAM" id="MobiDB-lite"/>
    </source>
</evidence>
<feature type="compositionally biased region" description="Basic residues" evidence="1">
    <location>
        <begin position="26"/>
        <end position="36"/>
    </location>
</feature>
<protein>
    <submittedName>
        <fullName evidence="2">GD17807</fullName>
    </submittedName>
</protein>
<evidence type="ECO:0000313" key="3">
    <source>
        <dbReference type="Proteomes" id="UP000000304"/>
    </source>
</evidence>
<accession>B4Q6E6</accession>
<dbReference type="HOGENOM" id="CLU_2925080_0_0_1"/>